<evidence type="ECO:0000313" key="2">
    <source>
        <dbReference type="EMBL" id="CAD8072401.1"/>
    </source>
</evidence>
<feature type="region of interest" description="Disordered" evidence="1">
    <location>
        <begin position="1"/>
        <end position="20"/>
    </location>
</feature>
<evidence type="ECO:0000313" key="3">
    <source>
        <dbReference type="Proteomes" id="UP000688137"/>
    </source>
</evidence>
<dbReference type="PANTHER" id="PTHR33706:SF1">
    <property type="entry name" value="TPR REPEAT PROTEIN"/>
    <property type="match status" value="1"/>
</dbReference>
<comment type="caution">
    <text evidence="2">The sequence shown here is derived from an EMBL/GenBank/DDBJ whole genome shotgun (WGS) entry which is preliminary data.</text>
</comment>
<feature type="compositionally biased region" description="Polar residues" evidence="1">
    <location>
        <begin position="1"/>
        <end position="10"/>
    </location>
</feature>
<evidence type="ECO:0000256" key="1">
    <source>
        <dbReference type="SAM" id="MobiDB-lite"/>
    </source>
</evidence>
<organism evidence="2 3">
    <name type="scientific">Paramecium primaurelia</name>
    <dbReference type="NCBI Taxonomy" id="5886"/>
    <lineage>
        <taxon>Eukaryota</taxon>
        <taxon>Sar</taxon>
        <taxon>Alveolata</taxon>
        <taxon>Ciliophora</taxon>
        <taxon>Intramacronucleata</taxon>
        <taxon>Oligohymenophorea</taxon>
        <taxon>Peniculida</taxon>
        <taxon>Parameciidae</taxon>
        <taxon>Paramecium</taxon>
    </lineage>
</organism>
<name>A0A8S1M3H4_PARPR</name>
<proteinExistence type="predicted"/>
<sequence>MGNICSSCQNNKKKIRPHQQEPQSFKKLKYNTIQKYETFTQLQQNQYLKWLGVYGQNNQKIGNWTAAWNGVILENVGGQYTEDGKKKGLWKELIQMYGKNAQVYIIGEYCNNIKIGKWMYTYDQNQIGGGSYNKQGAKNGKWIDLSDYFSDDSQITYIGDYKNGKKVGRWDILFRGSDQFEKIGGGSYNEDEIKSGRWVEESKEFQQESQIIYIGEYKNGKKIGRWNVLYRKQYENEFKQIGGGSYDEEGAEAKIGCWMEVIDGFDKYSQFIQQGEYKNGKKVGSWDIWYKKPYSYDKNEWIGGGSYNESEGIKFGNWVEVFQGFNFYSQITYNGEYTNGKKVGRWNVLYRKQYENEFNQIGGGSYNNIGGENKFGNWVEVSDGYNFDSQITYSGEYINNKKVGRWDILFRRSNQFEKIGGGSYNEDEIKSGRWVEENEGFKQESQIIYIGEYKNGKKIGRWNVLYRKQYENEFKQIGGGSYDEEGAETKIGCWTEQNENFKWDYQVIHTGEYQNGGKVGKWDFLYRKQQENEFKQIGGGSYDEEIKQGQWIELSEEFSPSSCIIYRGEYKCGIKVGTWAEIDIQKYEMGG</sequence>
<accession>A0A8S1M3H4</accession>
<dbReference type="AlphaFoldDB" id="A0A8S1M3H4"/>
<keyword evidence="3" id="KW-1185">Reference proteome</keyword>
<dbReference type="Proteomes" id="UP000688137">
    <property type="component" value="Unassembled WGS sequence"/>
</dbReference>
<gene>
    <name evidence="2" type="ORF">PPRIM_AZ9-3.1.T0490106</name>
</gene>
<dbReference type="PANTHER" id="PTHR33706">
    <property type="entry name" value="MORN VARIANT REPEAT PROTEIN"/>
    <property type="match status" value="1"/>
</dbReference>
<protein>
    <submittedName>
        <fullName evidence="2">Uncharacterized protein</fullName>
    </submittedName>
</protein>
<reference evidence="2" key="1">
    <citation type="submission" date="2021-01" db="EMBL/GenBank/DDBJ databases">
        <authorList>
            <consortium name="Genoscope - CEA"/>
            <person name="William W."/>
        </authorList>
    </citation>
    <scope>NUCLEOTIDE SEQUENCE</scope>
</reference>
<dbReference type="EMBL" id="CAJJDM010000049">
    <property type="protein sequence ID" value="CAD8072401.1"/>
    <property type="molecule type" value="Genomic_DNA"/>
</dbReference>
<dbReference type="OMA" id="QKIGNWT"/>